<dbReference type="InterPro" id="IPR029069">
    <property type="entry name" value="HotDog_dom_sf"/>
</dbReference>
<dbReference type="STRING" id="768710.DesyoDRAFT_3364"/>
<dbReference type="AlphaFoldDB" id="H5Y5D9"/>
<dbReference type="SUPFAM" id="SSF75138">
    <property type="entry name" value="HprK N-terminal domain-like"/>
    <property type="match status" value="1"/>
</dbReference>
<dbReference type="SUPFAM" id="SSF54631">
    <property type="entry name" value="CBS-domain pair"/>
    <property type="match status" value="1"/>
</dbReference>
<dbReference type="InterPro" id="IPR000644">
    <property type="entry name" value="CBS_dom"/>
</dbReference>
<dbReference type="CDD" id="cd04596">
    <property type="entry name" value="CBS_pair_DRTGG_assoc"/>
    <property type="match status" value="1"/>
</dbReference>
<evidence type="ECO:0000313" key="5">
    <source>
        <dbReference type="Proteomes" id="UP000005104"/>
    </source>
</evidence>
<dbReference type="InterPro" id="IPR051257">
    <property type="entry name" value="Diverse_CBS-Domain"/>
</dbReference>
<dbReference type="InterPro" id="IPR046342">
    <property type="entry name" value="CBS_dom_sf"/>
</dbReference>
<sequence>MTKHQQILTFIEDLAIGSKVSVRFIAKELDVSEGTAYRAIKEAEAKGFVRSIPKVGTIRIEGVKERQIEDLTLHEVSQIAEGVVICGFAYLNRSPNKFVIAAMELKTMARYLEDGALCIVGNRRDAQMFALSHHSSLLVTGGFEPDEEVIALAQKNELVIIQSPYDTFAVTSMINRALYDRLIEKELILVEDIMVKDVSYLKADATVEDWRKLSQDTDHSRFPVVDEEMTLVGIVSAVDVAGADVKTPIREVMNANPFLVGRDDPVTHISRIMVWEGWEIAVVADQGKLIGIISLQDVIEAYQQVQKQPQFGETVDNLVLSGFRFVDDAEHLTIEGEITNAMSDDYGSASCGVIVTVMNMAGYIGLRKKYRLNAITENFTLYQLQPIAVGTEIKVTAKLLLVAKKHCSIEVEVMANSALVAKGLMTARIGDKKLVIETAHPELMV</sequence>
<evidence type="ECO:0000256" key="2">
    <source>
        <dbReference type="PROSITE-ProRule" id="PRU00703"/>
    </source>
</evidence>
<evidence type="ECO:0000256" key="1">
    <source>
        <dbReference type="ARBA" id="ARBA00023122"/>
    </source>
</evidence>
<dbReference type="PANTHER" id="PTHR43080">
    <property type="entry name" value="CBS DOMAIN-CONTAINING PROTEIN CBSX3, MITOCHONDRIAL"/>
    <property type="match status" value="1"/>
</dbReference>
<dbReference type="eggNOG" id="COG4109">
    <property type="taxonomic scope" value="Bacteria"/>
</dbReference>
<gene>
    <name evidence="4" type="ORF">DesyoDRAFT_3364</name>
</gene>
<dbReference type="SUPFAM" id="SSF46785">
    <property type="entry name" value="Winged helix' DNA-binding domain"/>
    <property type="match status" value="1"/>
</dbReference>
<dbReference type="PANTHER" id="PTHR43080:SF2">
    <property type="entry name" value="CBS DOMAIN-CONTAINING PROTEIN"/>
    <property type="match status" value="1"/>
</dbReference>
<keyword evidence="1 2" id="KW-0129">CBS domain</keyword>
<dbReference type="Pfam" id="PF00571">
    <property type="entry name" value="CBS"/>
    <property type="match status" value="2"/>
</dbReference>
<dbReference type="Proteomes" id="UP000005104">
    <property type="component" value="Chromosome"/>
</dbReference>
<feature type="domain" description="CBS" evidence="3">
    <location>
        <begin position="253"/>
        <end position="310"/>
    </location>
</feature>
<dbReference type="HOGENOM" id="CLU_054913_0_0_9"/>
<organism evidence="4 5">
    <name type="scientific">Desulfosporosinus youngiae DSM 17734</name>
    <dbReference type="NCBI Taxonomy" id="768710"/>
    <lineage>
        <taxon>Bacteria</taxon>
        <taxon>Bacillati</taxon>
        <taxon>Bacillota</taxon>
        <taxon>Clostridia</taxon>
        <taxon>Eubacteriales</taxon>
        <taxon>Desulfitobacteriaceae</taxon>
        <taxon>Desulfosporosinus</taxon>
    </lineage>
</organism>
<dbReference type="Pfam" id="PF07085">
    <property type="entry name" value="DRTGG"/>
    <property type="match status" value="1"/>
</dbReference>
<dbReference type="Gene3D" id="3.40.1390.20">
    <property type="entry name" value="HprK N-terminal domain-like"/>
    <property type="match status" value="1"/>
</dbReference>
<reference evidence="4 5" key="1">
    <citation type="submission" date="2011-11" db="EMBL/GenBank/DDBJ databases">
        <title>The Noncontiguous Finished genome of Desulfosporosinus youngiae DSM 17734.</title>
        <authorList>
            <consortium name="US DOE Joint Genome Institute (JGI-PGF)"/>
            <person name="Lucas S."/>
            <person name="Han J."/>
            <person name="Lapidus A."/>
            <person name="Cheng J.-F."/>
            <person name="Goodwin L."/>
            <person name="Pitluck S."/>
            <person name="Peters L."/>
            <person name="Ovchinnikova G."/>
            <person name="Lu M."/>
            <person name="Land M.L."/>
            <person name="Hauser L."/>
            <person name="Pester M."/>
            <person name="Spring S."/>
            <person name="Ollivier B."/>
            <person name="Rattei T."/>
            <person name="Klenk H.-P."/>
            <person name="Wagner M."/>
            <person name="Loy A."/>
            <person name="Woyke T.J."/>
        </authorList>
    </citation>
    <scope>NUCLEOTIDE SEQUENCE [LARGE SCALE GENOMIC DNA]</scope>
    <source>
        <strain evidence="4 5">DSM 17734</strain>
    </source>
</reference>
<dbReference type="EMBL" id="CM001441">
    <property type="protein sequence ID" value="EHQ90389.1"/>
    <property type="molecule type" value="Genomic_DNA"/>
</dbReference>
<dbReference type="InterPro" id="IPR010766">
    <property type="entry name" value="DRTGG"/>
</dbReference>
<keyword evidence="5" id="KW-1185">Reference proteome</keyword>
<dbReference type="InterPro" id="IPR036390">
    <property type="entry name" value="WH_DNA-bd_sf"/>
</dbReference>
<protein>
    <submittedName>
        <fullName evidence="4">Putative transcriptional regulator containing CBS domains</fullName>
    </submittedName>
</protein>
<dbReference type="InterPro" id="IPR036388">
    <property type="entry name" value="WH-like_DNA-bd_sf"/>
</dbReference>
<dbReference type="SUPFAM" id="SSF54637">
    <property type="entry name" value="Thioesterase/thiol ester dehydrase-isomerase"/>
    <property type="match status" value="1"/>
</dbReference>
<dbReference type="SMART" id="SM00116">
    <property type="entry name" value="CBS"/>
    <property type="match status" value="2"/>
</dbReference>
<dbReference type="Gene3D" id="3.10.129.10">
    <property type="entry name" value="Hotdog Thioesterase"/>
    <property type="match status" value="1"/>
</dbReference>
<dbReference type="InterPro" id="IPR028979">
    <property type="entry name" value="Ser_kin/Pase_Hpr-like_N_sf"/>
</dbReference>
<dbReference type="Gene3D" id="3.10.580.10">
    <property type="entry name" value="CBS-domain"/>
    <property type="match status" value="1"/>
</dbReference>
<accession>H5Y5D9</accession>
<name>H5Y5D9_9FIRM</name>
<feature type="domain" description="CBS" evidence="3">
    <location>
        <begin position="194"/>
        <end position="252"/>
    </location>
</feature>
<dbReference type="Gene3D" id="1.10.10.10">
    <property type="entry name" value="Winged helix-like DNA-binding domain superfamily/Winged helix DNA-binding domain"/>
    <property type="match status" value="1"/>
</dbReference>
<proteinExistence type="predicted"/>
<dbReference type="PROSITE" id="PS51371">
    <property type="entry name" value="CBS"/>
    <property type="match status" value="2"/>
</dbReference>
<evidence type="ECO:0000259" key="3">
    <source>
        <dbReference type="PROSITE" id="PS51371"/>
    </source>
</evidence>
<evidence type="ECO:0000313" key="4">
    <source>
        <dbReference type="EMBL" id="EHQ90389.1"/>
    </source>
</evidence>
<dbReference type="OrthoDB" id="1790451at2"/>
<dbReference type="RefSeq" id="WP_007784769.1">
    <property type="nucleotide sequence ID" value="NZ_CM001441.1"/>
</dbReference>